<accession>A0A641XZZ7</accession>
<dbReference type="EMBL" id="VWHP01000062">
    <property type="protein sequence ID" value="KAA4398211.1"/>
    <property type="molecule type" value="Genomic_DNA"/>
</dbReference>
<proteinExistence type="predicted"/>
<evidence type="ECO:0000313" key="1">
    <source>
        <dbReference type="EMBL" id="KAA4398211.1"/>
    </source>
</evidence>
<dbReference type="AlphaFoldDB" id="A0A641XZZ7"/>
<protein>
    <submittedName>
        <fullName evidence="1">Uncharacterized protein</fullName>
    </submittedName>
</protein>
<sequence>MTVQEKMAQLQAVKSDIKQALIAKGVDVTDVPFTGYGEKVAELSGGGQTFVSVITSGNANTPTPLIKECNCALNRVVWCLYIQKGGDDRSFYHYCRISTSTDNGSTYKEAYYGSIQAVNGAVSTGSFNPEGMIYTHIKVEIWNGTVYNCAGCAIVYYEKVAN</sequence>
<comment type="caution">
    <text evidence="1">The sequence shown here is derived from an EMBL/GenBank/DDBJ whole genome shotgun (WGS) entry which is preliminary data.</text>
</comment>
<reference evidence="1" key="1">
    <citation type="journal article" date="2019" name="Nat. Med.">
        <title>A library of human gut bacterial isolates paired with longitudinal multiomics data enables mechanistic microbiome research.</title>
        <authorList>
            <person name="Poyet M."/>
            <person name="Groussin M."/>
            <person name="Gibbons S.M."/>
            <person name="Avila-Pacheco J."/>
            <person name="Jiang X."/>
            <person name="Kearney S.M."/>
            <person name="Perrotta A.R."/>
            <person name="Berdy B."/>
            <person name="Zhao S."/>
            <person name="Lieberman T.D."/>
            <person name="Swanson P.K."/>
            <person name="Smith M."/>
            <person name="Roesemann S."/>
            <person name="Alexander J.E."/>
            <person name="Rich S.A."/>
            <person name="Livny J."/>
            <person name="Vlamakis H."/>
            <person name="Clish C."/>
            <person name="Bullock K."/>
            <person name="Deik A."/>
            <person name="Scott J."/>
            <person name="Pierce K.A."/>
            <person name="Xavier R.J."/>
            <person name="Alm E.J."/>
        </authorList>
    </citation>
    <scope>NUCLEOTIDE SEQUENCE</scope>
    <source>
        <strain evidence="1">BIOML-A68</strain>
    </source>
</reference>
<gene>
    <name evidence="1" type="ORF">F3C73_26335</name>
</gene>
<organism evidence="1">
    <name type="scientific">Bacteroides ovatus</name>
    <dbReference type="NCBI Taxonomy" id="28116"/>
    <lineage>
        <taxon>Bacteria</taxon>
        <taxon>Pseudomonadati</taxon>
        <taxon>Bacteroidota</taxon>
        <taxon>Bacteroidia</taxon>
        <taxon>Bacteroidales</taxon>
        <taxon>Bacteroidaceae</taxon>
        <taxon>Bacteroides</taxon>
    </lineage>
</organism>
<name>A0A641XZZ7_BACOV</name>